<feature type="non-terminal residue" evidence="1">
    <location>
        <position position="1"/>
    </location>
</feature>
<dbReference type="AlphaFoldDB" id="X0V280"/>
<proteinExistence type="predicted"/>
<organism evidence="1">
    <name type="scientific">marine sediment metagenome</name>
    <dbReference type="NCBI Taxonomy" id="412755"/>
    <lineage>
        <taxon>unclassified sequences</taxon>
        <taxon>metagenomes</taxon>
        <taxon>ecological metagenomes</taxon>
    </lineage>
</organism>
<protein>
    <submittedName>
        <fullName evidence="1">Uncharacterized protein</fullName>
    </submittedName>
</protein>
<name>X0V280_9ZZZZ</name>
<dbReference type="EMBL" id="BARS01024825">
    <property type="protein sequence ID" value="GAG12209.1"/>
    <property type="molecule type" value="Genomic_DNA"/>
</dbReference>
<gene>
    <name evidence="1" type="ORF">S01H1_39348</name>
</gene>
<feature type="non-terminal residue" evidence="1">
    <location>
        <position position="268"/>
    </location>
</feature>
<accession>X0V280</accession>
<reference evidence="1" key="1">
    <citation type="journal article" date="2014" name="Front. Microbiol.">
        <title>High frequency of phylogenetically diverse reductive dehalogenase-homologous genes in deep subseafloor sedimentary metagenomes.</title>
        <authorList>
            <person name="Kawai M."/>
            <person name="Futagami T."/>
            <person name="Toyoda A."/>
            <person name="Takaki Y."/>
            <person name="Nishi S."/>
            <person name="Hori S."/>
            <person name="Arai W."/>
            <person name="Tsubouchi T."/>
            <person name="Morono Y."/>
            <person name="Uchiyama I."/>
            <person name="Ito T."/>
            <person name="Fujiyama A."/>
            <person name="Inagaki F."/>
            <person name="Takami H."/>
        </authorList>
    </citation>
    <scope>NUCLEOTIDE SEQUENCE</scope>
    <source>
        <strain evidence="1">Expedition CK06-06</strain>
    </source>
</reference>
<comment type="caution">
    <text evidence="1">The sequence shown here is derived from an EMBL/GenBank/DDBJ whole genome shotgun (WGS) entry which is preliminary data.</text>
</comment>
<evidence type="ECO:0000313" key="1">
    <source>
        <dbReference type="EMBL" id="GAG12209.1"/>
    </source>
</evidence>
<sequence>WQSTFKGMKVISESPLVIEYYNDFVNNEAEFMVTRAAFARSAVNFGQTPEMPWHVRAIGNKADEEGLLAYSAQKADTLEIEWMNMIGGPSLSILSDVLDDAIATGYVPFNDYEDLVTPEEATARYQNLKDWYEEKNHFYVSYGAYYLDQADYVAHTAVVKAFRDYPYKADRWDWLSSPPIPESDATVPDFVIPGLDASFTLDLSFEGSPYSNDRIDFVKYMVIDSAGELKIVGEAEPTATEGQWTMELEGAQTDGLSTGSYNLVTIAL</sequence>